<feature type="domain" description="Origin recognition complex subunit 2 RecA-like" evidence="7">
    <location>
        <begin position="4"/>
        <end position="66"/>
    </location>
</feature>
<name>A0ABY6KIF3_9ARAC</name>
<comment type="similarity">
    <text evidence="2 6">Belongs to the ORC2 family.</text>
</comment>
<evidence type="ECO:0000313" key="9">
    <source>
        <dbReference type="EMBL" id="UYV68509.1"/>
    </source>
</evidence>
<evidence type="ECO:0000256" key="5">
    <source>
        <dbReference type="ARBA" id="ARBA00023242"/>
    </source>
</evidence>
<gene>
    <name evidence="9" type="ORF">LAZ67_5004549</name>
</gene>
<feature type="domain" description="Origin recognition complex subunit 2 winged-helix" evidence="8">
    <location>
        <begin position="125"/>
        <end position="184"/>
    </location>
</feature>
<comment type="subcellular location">
    <subcellularLocation>
        <location evidence="1 6">Nucleus</location>
    </subcellularLocation>
</comment>
<evidence type="ECO:0000256" key="6">
    <source>
        <dbReference type="RuleBase" id="RU368084"/>
    </source>
</evidence>
<sequence>AESEELYLVLANIDGPNLRSDKAQSILCQLAACPHIHLLASVDHVNAPLMWDQVKLGRLRWVWTNVTDPTSRYLGETAYEDSQQATTGSRLALSSLTHVFSSLPSNTRKIFLILVRHQLEQLSSKHRSYLGMAFQELVEESKEAFLVNSQLTIRAHLSEFKDHRVIIVRKGADGTEYLYIPLDSAILEEFVEQASVD</sequence>
<evidence type="ECO:0000259" key="8">
    <source>
        <dbReference type="Pfam" id="PF24882"/>
    </source>
</evidence>
<accession>A0ABY6KIF3</accession>
<proteinExistence type="inferred from homology"/>
<evidence type="ECO:0000256" key="4">
    <source>
        <dbReference type="ARBA" id="ARBA00022705"/>
    </source>
</evidence>
<evidence type="ECO:0000313" key="10">
    <source>
        <dbReference type="Proteomes" id="UP001235939"/>
    </source>
</evidence>
<dbReference type="PANTHER" id="PTHR14052">
    <property type="entry name" value="ORIGIN RECOGNITION COMPLEX SUBUNIT 2"/>
    <property type="match status" value="1"/>
</dbReference>
<keyword evidence="10" id="KW-1185">Reference proteome</keyword>
<dbReference type="PANTHER" id="PTHR14052:SF0">
    <property type="entry name" value="ORIGIN RECOGNITION COMPLEX SUBUNIT 2"/>
    <property type="match status" value="1"/>
</dbReference>
<keyword evidence="5 6" id="KW-0539">Nucleus</keyword>
<dbReference type="Pfam" id="PF24882">
    <property type="entry name" value="WHD_ORC2"/>
    <property type="match status" value="1"/>
</dbReference>
<evidence type="ECO:0000256" key="1">
    <source>
        <dbReference type="ARBA" id="ARBA00004123"/>
    </source>
</evidence>
<evidence type="ECO:0000256" key="2">
    <source>
        <dbReference type="ARBA" id="ARBA00007421"/>
    </source>
</evidence>
<comment type="subunit">
    <text evidence="6">Component of the origin recognition complex (ORC).</text>
</comment>
<comment type="function">
    <text evidence="6">Component of the origin recognition complex (ORC) that binds origins of replication. DNA-binding is ATP-dependent. ORC is required to assemble the pre-replication complex necessary to initiate DNA replication.</text>
</comment>
<dbReference type="InterPro" id="IPR056772">
    <property type="entry name" value="RecA-like_ORC2"/>
</dbReference>
<organism evidence="9 10">
    <name type="scientific">Cordylochernes scorpioides</name>
    <dbReference type="NCBI Taxonomy" id="51811"/>
    <lineage>
        <taxon>Eukaryota</taxon>
        <taxon>Metazoa</taxon>
        <taxon>Ecdysozoa</taxon>
        <taxon>Arthropoda</taxon>
        <taxon>Chelicerata</taxon>
        <taxon>Arachnida</taxon>
        <taxon>Pseudoscorpiones</taxon>
        <taxon>Cheliferoidea</taxon>
        <taxon>Chernetidae</taxon>
        <taxon>Cordylochernes</taxon>
    </lineage>
</organism>
<evidence type="ECO:0000259" key="7">
    <source>
        <dbReference type="Pfam" id="PF04084"/>
    </source>
</evidence>
<keyword evidence="4 6" id="KW-0235">DNA replication</keyword>
<dbReference type="InterPro" id="IPR056773">
    <property type="entry name" value="WHD_ORC2"/>
</dbReference>
<dbReference type="InterPro" id="IPR007220">
    <property type="entry name" value="ORC2"/>
</dbReference>
<feature type="non-terminal residue" evidence="9">
    <location>
        <position position="197"/>
    </location>
</feature>
<dbReference type="Pfam" id="PF04084">
    <property type="entry name" value="RecA-like_ORC2"/>
    <property type="match status" value="1"/>
</dbReference>
<dbReference type="Proteomes" id="UP001235939">
    <property type="component" value="Chromosome 05"/>
</dbReference>
<evidence type="ECO:0000256" key="3">
    <source>
        <dbReference type="ARBA" id="ARBA00019080"/>
    </source>
</evidence>
<dbReference type="EMBL" id="CP092867">
    <property type="protein sequence ID" value="UYV68509.1"/>
    <property type="molecule type" value="Genomic_DNA"/>
</dbReference>
<protein>
    <recommendedName>
        <fullName evidence="3 6">Origin recognition complex subunit 2</fullName>
    </recommendedName>
</protein>
<reference evidence="9 10" key="1">
    <citation type="submission" date="2022-01" db="EMBL/GenBank/DDBJ databases">
        <title>A chromosomal length assembly of Cordylochernes scorpioides.</title>
        <authorList>
            <person name="Zeh D."/>
            <person name="Zeh J."/>
        </authorList>
    </citation>
    <scope>NUCLEOTIDE SEQUENCE [LARGE SCALE GENOMIC DNA]</scope>
    <source>
        <strain evidence="9">IN4F17</strain>
        <tissue evidence="9">Whole Body</tissue>
    </source>
</reference>